<evidence type="ECO:0000256" key="5">
    <source>
        <dbReference type="ARBA" id="ARBA00022781"/>
    </source>
</evidence>
<dbReference type="InterPro" id="IPR020546">
    <property type="entry name" value="ATP_synth_F1_dsu/esu_N"/>
</dbReference>
<dbReference type="NCBIfam" id="NF009978">
    <property type="entry name" value="PRK13443.1"/>
    <property type="match status" value="1"/>
</dbReference>
<dbReference type="InterPro" id="IPR001469">
    <property type="entry name" value="ATP_synth_F1_dsu/esu"/>
</dbReference>
<keyword evidence="10" id="KW-1003">Cell membrane</keyword>
<keyword evidence="8 10" id="KW-0139">CF(1)</keyword>
<comment type="caution">
    <text evidence="13">The sequence shown here is derived from an EMBL/GenBank/DDBJ whole genome shotgun (WGS) entry which is preliminary data.</text>
</comment>
<dbReference type="SUPFAM" id="SSF51344">
    <property type="entry name" value="Epsilon subunit of F1F0-ATP synthase N-terminal domain"/>
    <property type="match status" value="1"/>
</dbReference>
<evidence type="ECO:0000256" key="7">
    <source>
        <dbReference type="ARBA" id="ARBA00023136"/>
    </source>
</evidence>
<sequence length="132" mass="13875">MAKTMQFDLVSPERRLTSVQATEVQIPAAEGYMTAMPDHSPTIATLRPGVLRVRSTEGTAEYAVTGGFAEITPAATSVLAERALPVAEVTAEIMDGMIAEAQAAADRAAPEARADAELLVSDYRALRTAVGV</sequence>
<evidence type="ECO:0000256" key="1">
    <source>
        <dbReference type="ARBA" id="ARBA00003543"/>
    </source>
</evidence>
<dbReference type="EMBL" id="JBHUGH010000003">
    <property type="protein sequence ID" value="MFD1911700.1"/>
    <property type="molecule type" value="Genomic_DNA"/>
</dbReference>
<evidence type="ECO:0000256" key="10">
    <source>
        <dbReference type="HAMAP-Rule" id="MF_00530"/>
    </source>
</evidence>
<accession>A0ABW4S2A2</accession>
<keyword evidence="5 10" id="KW-0375">Hydrogen ion transport</keyword>
<evidence type="ECO:0000313" key="13">
    <source>
        <dbReference type="EMBL" id="MFD1911700.1"/>
    </source>
</evidence>
<proteinExistence type="inferred from homology"/>
<comment type="subunit">
    <text evidence="10 11">F-type ATPases have 2 components, CF(1) - the catalytic core - and CF(0) - the membrane proton channel. CF(1) has five subunits: alpha(3), beta(3), gamma(1), delta(1), epsilon(1). CF(0) has three main subunits: a, b and c.</text>
</comment>
<name>A0ABW4S2A2_9RHOB</name>
<dbReference type="PANTHER" id="PTHR13822:SF10">
    <property type="entry name" value="ATP SYNTHASE EPSILON CHAIN, CHLOROPLASTIC"/>
    <property type="match status" value="1"/>
</dbReference>
<evidence type="ECO:0000256" key="8">
    <source>
        <dbReference type="ARBA" id="ARBA00023196"/>
    </source>
</evidence>
<dbReference type="PANTHER" id="PTHR13822">
    <property type="entry name" value="ATP SYNTHASE DELTA/EPSILON CHAIN"/>
    <property type="match status" value="1"/>
</dbReference>
<evidence type="ECO:0000256" key="11">
    <source>
        <dbReference type="RuleBase" id="RU003656"/>
    </source>
</evidence>
<dbReference type="CDD" id="cd12152">
    <property type="entry name" value="F1-ATPase_delta"/>
    <property type="match status" value="1"/>
</dbReference>
<keyword evidence="7 10" id="KW-0472">Membrane</keyword>
<comment type="similarity">
    <text evidence="3 10 11">Belongs to the ATPase epsilon chain family.</text>
</comment>
<keyword evidence="6 10" id="KW-0406">Ion transport</keyword>
<organism evidence="13 14">
    <name type="scientific">Halodurantibacterium flavum</name>
    <dbReference type="NCBI Taxonomy" id="1382802"/>
    <lineage>
        <taxon>Bacteria</taxon>
        <taxon>Pseudomonadati</taxon>
        <taxon>Pseudomonadota</taxon>
        <taxon>Alphaproteobacteria</taxon>
        <taxon>Rhodobacterales</taxon>
        <taxon>Paracoccaceae</taxon>
        <taxon>Halodurantibacterium</taxon>
    </lineage>
</organism>
<dbReference type="RefSeq" id="WP_390260015.1">
    <property type="nucleotide sequence ID" value="NZ_JBHUGH010000003.1"/>
</dbReference>
<reference evidence="14" key="1">
    <citation type="journal article" date="2019" name="Int. J. Syst. Evol. Microbiol.">
        <title>The Global Catalogue of Microorganisms (GCM) 10K type strain sequencing project: providing services to taxonomists for standard genome sequencing and annotation.</title>
        <authorList>
            <consortium name="The Broad Institute Genomics Platform"/>
            <consortium name="The Broad Institute Genome Sequencing Center for Infectious Disease"/>
            <person name="Wu L."/>
            <person name="Ma J."/>
        </authorList>
    </citation>
    <scope>NUCLEOTIDE SEQUENCE [LARGE SCALE GENOMIC DNA]</scope>
    <source>
        <strain evidence="14">CGMCC 4.7242</strain>
    </source>
</reference>
<keyword evidence="4 10" id="KW-0813">Transport</keyword>
<dbReference type="HAMAP" id="MF_00530">
    <property type="entry name" value="ATP_synth_epsil_bac"/>
    <property type="match status" value="1"/>
</dbReference>
<evidence type="ECO:0000256" key="9">
    <source>
        <dbReference type="ARBA" id="ARBA00023310"/>
    </source>
</evidence>
<evidence type="ECO:0000256" key="2">
    <source>
        <dbReference type="ARBA" id="ARBA00004184"/>
    </source>
</evidence>
<dbReference type="NCBIfam" id="TIGR01216">
    <property type="entry name" value="ATP_synt_epsi"/>
    <property type="match status" value="1"/>
</dbReference>
<keyword evidence="9 10" id="KW-0066">ATP synthesis</keyword>
<dbReference type="Pfam" id="PF02823">
    <property type="entry name" value="ATP-synt_DE_N"/>
    <property type="match status" value="1"/>
</dbReference>
<evidence type="ECO:0000259" key="12">
    <source>
        <dbReference type="Pfam" id="PF02823"/>
    </source>
</evidence>
<dbReference type="InterPro" id="IPR036771">
    <property type="entry name" value="ATPsynth_dsu/esu_N"/>
</dbReference>
<comment type="subcellular location">
    <subcellularLocation>
        <location evidence="10">Cell membrane</location>
        <topology evidence="10">Peripheral membrane protein</topology>
    </subcellularLocation>
    <subcellularLocation>
        <location evidence="2">Endomembrane system</location>
        <topology evidence="2">Peripheral membrane protein</topology>
    </subcellularLocation>
</comment>
<evidence type="ECO:0000256" key="4">
    <source>
        <dbReference type="ARBA" id="ARBA00022448"/>
    </source>
</evidence>
<evidence type="ECO:0000256" key="3">
    <source>
        <dbReference type="ARBA" id="ARBA00005712"/>
    </source>
</evidence>
<dbReference type="Gene3D" id="2.60.15.10">
    <property type="entry name" value="F0F1 ATP synthase delta/epsilon subunit, N-terminal"/>
    <property type="match status" value="1"/>
</dbReference>
<protein>
    <recommendedName>
        <fullName evidence="10">ATP synthase epsilon chain</fullName>
    </recommendedName>
    <alternativeName>
        <fullName evidence="10">ATP synthase F1 sector epsilon subunit</fullName>
    </alternativeName>
    <alternativeName>
        <fullName evidence="10">F-ATPase epsilon subunit</fullName>
    </alternativeName>
</protein>
<feature type="domain" description="ATP synthase F1 complex delta/epsilon subunit N-terminal" evidence="12">
    <location>
        <begin position="5"/>
        <end position="83"/>
    </location>
</feature>
<keyword evidence="14" id="KW-1185">Reference proteome</keyword>
<evidence type="ECO:0000256" key="6">
    <source>
        <dbReference type="ARBA" id="ARBA00023065"/>
    </source>
</evidence>
<evidence type="ECO:0000313" key="14">
    <source>
        <dbReference type="Proteomes" id="UP001597353"/>
    </source>
</evidence>
<gene>
    <name evidence="10" type="primary">atpC</name>
    <name evidence="13" type="ORF">ACFSGJ_05650</name>
</gene>
<comment type="function">
    <text evidence="1 10">Produces ATP from ADP in the presence of a proton gradient across the membrane.</text>
</comment>
<dbReference type="Proteomes" id="UP001597353">
    <property type="component" value="Unassembled WGS sequence"/>
</dbReference>